<reference evidence="2 3" key="1">
    <citation type="submission" date="2018-03" db="EMBL/GenBank/DDBJ databases">
        <title>Alkalicoccus saliphilus sp. nov., isolated from a mineral pool.</title>
        <authorList>
            <person name="Zhao B."/>
        </authorList>
    </citation>
    <scope>NUCLEOTIDE SEQUENCE [LARGE SCALE GENOMIC DNA]</scope>
    <source>
        <strain evidence="2 3">6AG</strain>
    </source>
</reference>
<name>A0A2T4U5G1_9BACI</name>
<evidence type="ECO:0000256" key="1">
    <source>
        <dbReference type="SAM" id="MobiDB-lite"/>
    </source>
</evidence>
<sequence>MAFKREIFQSRKLFFISLQQPQGRLLGDPGRGEDPFRKKLAEPGPPGKRPERRKQGSVYLYIKNTLPTA</sequence>
<gene>
    <name evidence="2" type="ORF">C6Y45_09820</name>
</gene>
<dbReference type="Proteomes" id="UP000240509">
    <property type="component" value="Unassembled WGS sequence"/>
</dbReference>
<feature type="compositionally biased region" description="Basic and acidic residues" evidence="1">
    <location>
        <begin position="30"/>
        <end position="41"/>
    </location>
</feature>
<feature type="region of interest" description="Disordered" evidence="1">
    <location>
        <begin position="24"/>
        <end position="57"/>
    </location>
</feature>
<comment type="caution">
    <text evidence="2">The sequence shown here is derived from an EMBL/GenBank/DDBJ whole genome shotgun (WGS) entry which is preliminary data.</text>
</comment>
<proteinExistence type="predicted"/>
<accession>A0A2T4U5G1</accession>
<dbReference type="AlphaFoldDB" id="A0A2T4U5G1"/>
<dbReference type="EMBL" id="PZJJ01000015">
    <property type="protein sequence ID" value="PTL38642.1"/>
    <property type="molecule type" value="Genomic_DNA"/>
</dbReference>
<protein>
    <submittedName>
        <fullName evidence="2">Uncharacterized protein</fullName>
    </submittedName>
</protein>
<organism evidence="2 3">
    <name type="scientific">Alkalicoccus saliphilus</name>
    <dbReference type="NCBI Taxonomy" id="200989"/>
    <lineage>
        <taxon>Bacteria</taxon>
        <taxon>Bacillati</taxon>
        <taxon>Bacillota</taxon>
        <taxon>Bacilli</taxon>
        <taxon>Bacillales</taxon>
        <taxon>Bacillaceae</taxon>
        <taxon>Alkalicoccus</taxon>
    </lineage>
</organism>
<keyword evidence="3" id="KW-1185">Reference proteome</keyword>
<evidence type="ECO:0000313" key="3">
    <source>
        <dbReference type="Proteomes" id="UP000240509"/>
    </source>
</evidence>
<evidence type="ECO:0000313" key="2">
    <source>
        <dbReference type="EMBL" id="PTL38642.1"/>
    </source>
</evidence>